<evidence type="ECO:0000256" key="9">
    <source>
        <dbReference type="SAM" id="Phobius"/>
    </source>
</evidence>
<comment type="similarity">
    <text evidence="8">Belongs to the TRAP transporter small permease family.</text>
</comment>
<keyword evidence="7 9" id="KW-0472">Membrane</keyword>
<evidence type="ECO:0000256" key="5">
    <source>
        <dbReference type="ARBA" id="ARBA00022692"/>
    </source>
</evidence>
<keyword evidence="3" id="KW-1003">Cell membrane</keyword>
<organism evidence="11 12">
    <name type="scientific">Salinibacillus xinjiangensis</name>
    <dbReference type="NCBI Taxonomy" id="1229268"/>
    <lineage>
        <taxon>Bacteria</taxon>
        <taxon>Bacillati</taxon>
        <taxon>Bacillota</taxon>
        <taxon>Bacilli</taxon>
        <taxon>Bacillales</taxon>
        <taxon>Bacillaceae</taxon>
        <taxon>Salinibacillus</taxon>
    </lineage>
</organism>
<evidence type="ECO:0000256" key="3">
    <source>
        <dbReference type="ARBA" id="ARBA00022475"/>
    </source>
</evidence>
<evidence type="ECO:0000259" key="10">
    <source>
        <dbReference type="Pfam" id="PF04290"/>
    </source>
</evidence>
<keyword evidence="4" id="KW-0997">Cell inner membrane</keyword>
<dbReference type="Proteomes" id="UP000480185">
    <property type="component" value="Unassembled WGS sequence"/>
</dbReference>
<evidence type="ECO:0000256" key="8">
    <source>
        <dbReference type="ARBA" id="ARBA00038436"/>
    </source>
</evidence>
<comment type="caution">
    <text evidence="11">The sequence shown here is derived from an EMBL/GenBank/DDBJ whole genome shotgun (WGS) entry which is preliminary data.</text>
</comment>
<dbReference type="PANTHER" id="PTHR35011">
    <property type="entry name" value="2,3-DIKETO-L-GULONATE TRAP TRANSPORTER SMALL PERMEASE PROTEIN YIAM"/>
    <property type="match status" value="1"/>
</dbReference>
<proteinExistence type="inferred from homology"/>
<keyword evidence="5 9" id="KW-0812">Transmembrane</keyword>
<keyword evidence="12" id="KW-1185">Reference proteome</keyword>
<dbReference type="PANTHER" id="PTHR35011:SF2">
    <property type="entry name" value="2,3-DIKETO-L-GULONATE TRAP TRANSPORTER SMALL PERMEASE PROTEIN YIAM"/>
    <property type="match status" value="1"/>
</dbReference>
<feature type="transmembrane region" description="Helical" evidence="9">
    <location>
        <begin position="12"/>
        <end position="33"/>
    </location>
</feature>
<dbReference type="InterPro" id="IPR007387">
    <property type="entry name" value="TRAP_DctQ"/>
</dbReference>
<feature type="transmembrane region" description="Helical" evidence="9">
    <location>
        <begin position="87"/>
        <end position="107"/>
    </location>
</feature>
<accession>A0A6G1X1Z3</accession>
<dbReference type="InterPro" id="IPR055348">
    <property type="entry name" value="DctQ"/>
</dbReference>
<keyword evidence="2" id="KW-0813">Transport</keyword>
<feature type="transmembrane region" description="Helical" evidence="9">
    <location>
        <begin position="127"/>
        <end position="148"/>
    </location>
</feature>
<dbReference type="OrthoDB" id="9815614at2"/>
<sequence length="167" mass="19388">MFKITRLFEQKVLFPISIILFSVSGLLMFVEAVQRSILNRSFEWASEISIYCMIWSILLMTAHAGKKGQHIRIELVYTKLNKSLKRILFTVVNLISLIFSLILTYSSYLTVTHAYKTQQMSQSTLQIPVWILSSVLIILGVLLFVYYLESLIYSLKNGELLNTYQEY</sequence>
<keyword evidence="6 9" id="KW-1133">Transmembrane helix</keyword>
<reference evidence="11 12" key="1">
    <citation type="submission" date="2019-11" db="EMBL/GenBank/DDBJ databases">
        <authorList>
            <person name="Li J."/>
        </authorList>
    </citation>
    <scope>NUCLEOTIDE SEQUENCE [LARGE SCALE GENOMIC DNA]</scope>
    <source>
        <strain evidence="11 12">J4</strain>
    </source>
</reference>
<evidence type="ECO:0000256" key="6">
    <source>
        <dbReference type="ARBA" id="ARBA00022989"/>
    </source>
</evidence>
<dbReference type="GO" id="GO:0005886">
    <property type="term" value="C:plasma membrane"/>
    <property type="evidence" value="ECO:0007669"/>
    <property type="project" value="UniProtKB-SubCell"/>
</dbReference>
<evidence type="ECO:0000256" key="2">
    <source>
        <dbReference type="ARBA" id="ARBA00022448"/>
    </source>
</evidence>
<protein>
    <submittedName>
        <fullName evidence="11">TRAP transporter small permease subunit</fullName>
    </submittedName>
</protein>
<dbReference type="RefSeq" id="WP_153726820.1">
    <property type="nucleotide sequence ID" value="NZ_WJNH01000001.1"/>
</dbReference>
<evidence type="ECO:0000256" key="7">
    <source>
        <dbReference type="ARBA" id="ARBA00023136"/>
    </source>
</evidence>
<dbReference type="GO" id="GO:0022857">
    <property type="term" value="F:transmembrane transporter activity"/>
    <property type="evidence" value="ECO:0007669"/>
    <property type="project" value="TreeGrafter"/>
</dbReference>
<dbReference type="GO" id="GO:0015740">
    <property type="term" value="P:C4-dicarboxylate transport"/>
    <property type="evidence" value="ECO:0007669"/>
    <property type="project" value="TreeGrafter"/>
</dbReference>
<evidence type="ECO:0000256" key="1">
    <source>
        <dbReference type="ARBA" id="ARBA00004429"/>
    </source>
</evidence>
<dbReference type="Pfam" id="PF04290">
    <property type="entry name" value="DctQ"/>
    <property type="match status" value="1"/>
</dbReference>
<dbReference type="AlphaFoldDB" id="A0A6G1X1Z3"/>
<comment type="subcellular location">
    <subcellularLocation>
        <location evidence="1">Cell inner membrane</location>
        <topology evidence="1">Multi-pass membrane protein</topology>
    </subcellularLocation>
</comment>
<evidence type="ECO:0000313" key="12">
    <source>
        <dbReference type="Proteomes" id="UP000480185"/>
    </source>
</evidence>
<gene>
    <name evidence="11" type="ORF">GH754_00745</name>
</gene>
<feature type="domain" description="Tripartite ATP-independent periplasmic transporters DctQ component" evidence="10">
    <location>
        <begin position="26"/>
        <end position="156"/>
    </location>
</feature>
<dbReference type="EMBL" id="WJNH01000001">
    <property type="protein sequence ID" value="MRG84848.1"/>
    <property type="molecule type" value="Genomic_DNA"/>
</dbReference>
<evidence type="ECO:0000256" key="4">
    <source>
        <dbReference type="ARBA" id="ARBA00022519"/>
    </source>
</evidence>
<name>A0A6G1X1Z3_9BACI</name>
<evidence type="ECO:0000313" key="11">
    <source>
        <dbReference type="EMBL" id="MRG84848.1"/>
    </source>
</evidence>
<feature type="transmembrane region" description="Helical" evidence="9">
    <location>
        <begin position="48"/>
        <end position="66"/>
    </location>
</feature>